<evidence type="ECO:0000313" key="1">
    <source>
        <dbReference type="EMBL" id="MBM7634075.1"/>
    </source>
</evidence>
<accession>A0ABS2PGC2</accession>
<organism evidence="1 2">
    <name type="scientific">Geomicrobium sediminis</name>
    <dbReference type="NCBI Taxonomy" id="1347788"/>
    <lineage>
        <taxon>Bacteria</taxon>
        <taxon>Bacillati</taxon>
        <taxon>Bacillota</taxon>
        <taxon>Bacilli</taxon>
        <taxon>Bacillales</taxon>
        <taxon>Geomicrobium</taxon>
    </lineage>
</organism>
<name>A0ABS2PGC2_9BACL</name>
<reference evidence="1 2" key="1">
    <citation type="submission" date="2021-01" db="EMBL/GenBank/DDBJ databases">
        <title>Genomic Encyclopedia of Type Strains, Phase IV (KMG-IV): sequencing the most valuable type-strain genomes for metagenomic binning, comparative biology and taxonomic classification.</title>
        <authorList>
            <person name="Goeker M."/>
        </authorList>
    </citation>
    <scope>NUCLEOTIDE SEQUENCE [LARGE SCALE GENOMIC DNA]</scope>
    <source>
        <strain evidence="1 2">DSM 25540</strain>
    </source>
</reference>
<comment type="caution">
    <text evidence="1">The sequence shown here is derived from an EMBL/GenBank/DDBJ whole genome shotgun (WGS) entry which is preliminary data.</text>
</comment>
<protein>
    <submittedName>
        <fullName evidence="1">Uncharacterized protein</fullName>
    </submittedName>
</protein>
<proteinExistence type="predicted"/>
<dbReference type="Proteomes" id="UP000741863">
    <property type="component" value="Unassembled WGS sequence"/>
</dbReference>
<dbReference type="EMBL" id="JAFBEC010000009">
    <property type="protein sequence ID" value="MBM7634075.1"/>
    <property type="molecule type" value="Genomic_DNA"/>
</dbReference>
<sequence length="117" mass="13488">MKQSQVKRILKKYEMPMSVEGEEVPGHWEGPVWVGPVPGDDIEFRGSFHPVNNDDLKFAEGGTFTVNDRKILTTQEIANGKVVTIKDDKYRVMQQKPHNLYAGFFVYYVRRVDNEAK</sequence>
<evidence type="ECO:0000313" key="2">
    <source>
        <dbReference type="Proteomes" id="UP000741863"/>
    </source>
</evidence>
<keyword evidence="2" id="KW-1185">Reference proteome</keyword>
<dbReference type="RefSeq" id="WP_204698824.1">
    <property type="nucleotide sequence ID" value="NZ_JAFBEC010000009.1"/>
</dbReference>
<gene>
    <name evidence="1" type="ORF">JOD17_003175</name>
</gene>